<organism evidence="1 2">
    <name type="scientific">Denitrobaculum tricleocarpae</name>
    <dbReference type="NCBI Taxonomy" id="2591009"/>
    <lineage>
        <taxon>Bacteria</taxon>
        <taxon>Pseudomonadati</taxon>
        <taxon>Pseudomonadota</taxon>
        <taxon>Alphaproteobacteria</taxon>
        <taxon>Rhodospirillales</taxon>
        <taxon>Rhodospirillaceae</taxon>
        <taxon>Denitrobaculum</taxon>
    </lineage>
</organism>
<comment type="caution">
    <text evidence="1">The sequence shown here is derived from an EMBL/GenBank/DDBJ whole genome shotgun (WGS) entry which is preliminary data.</text>
</comment>
<accession>A0A545SYN8</accession>
<sequence length="137" mass="15730">MSYLDKLTVSKRIIPAPPARRKAESADYRREKLIAHVEEQIELAKLALEGRPLQLQRKRGHKVVNVKPRLWWQVDADGNVITQIRYNKIPLIIKGRGSSIEVGQLKKLPATYRTVIKAIKAGELDRQIQSAYRKSRP</sequence>
<dbReference type="OrthoDB" id="7348910at2"/>
<dbReference type="AlphaFoldDB" id="A0A545SYN8"/>
<dbReference type="EMBL" id="VHSH01000019">
    <property type="protein sequence ID" value="TQV70080.1"/>
    <property type="molecule type" value="Genomic_DNA"/>
</dbReference>
<dbReference type="RefSeq" id="WP_142899845.1">
    <property type="nucleotide sequence ID" value="NZ_ML660070.1"/>
</dbReference>
<name>A0A545SYN8_9PROT</name>
<keyword evidence="2" id="KW-1185">Reference proteome</keyword>
<evidence type="ECO:0000313" key="2">
    <source>
        <dbReference type="Proteomes" id="UP000315252"/>
    </source>
</evidence>
<reference evidence="1 2" key="1">
    <citation type="submission" date="2019-06" db="EMBL/GenBank/DDBJ databases">
        <title>Whole genome sequence for Rhodospirillaceae sp. R148.</title>
        <authorList>
            <person name="Wang G."/>
        </authorList>
    </citation>
    <scope>NUCLEOTIDE SEQUENCE [LARGE SCALE GENOMIC DNA]</scope>
    <source>
        <strain evidence="1 2">R148</strain>
    </source>
</reference>
<dbReference type="Proteomes" id="UP000315252">
    <property type="component" value="Unassembled WGS sequence"/>
</dbReference>
<gene>
    <name evidence="1" type="ORF">FKG95_28370</name>
</gene>
<protein>
    <submittedName>
        <fullName evidence="1">Uncharacterized protein</fullName>
    </submittedName>
</protein>
<proteinExistence type="predicted"/>
<evidence type="ECO:0000313" key="1">
    <source>
        <dbReference type="EMBL" id="TQV70080.1"/>
    </source>
</evidence>